<dbReference type="GeneID" id="6016779"/>
<reference evidence="2 3" key="1">
    <citation type="journal article" date="2010" name="Proc. Natl. Acad. Sci. U.S.A.">
        <title>Insights into evolution of multicellular fungi from the assembled chromosomes of the mushroom Coprinopsis cinerea (Coprinus cinereus).</title>
        <authorList>
            <person name="Stajich J.E."/>
            <person name="Wilke S.K."/>
            <person name="Ahren D."/>
            <person name="Au C.H."/>
            <person name="Birren B.W."/>
            <person name="Borodovsky M."/>
            <person name="Burns C."/>
            <person name="Canback B."/>
            <person name="Casselton L.A."/>
            <person name="Cheng C.K."/>
            <person name="Deng J."/>
            <person name="Dietrich F.S."/>
            <person name="Fargo D.C."/>
            <person name="Farman M.L."/>
            <person name="Gathman A.C."/>
            <person name="Goldberg J."/>
            <person name="Guigo R."/>
            <person name="Hoegger P.J."/>
            <person name="Hooker J.B."/>
            <person name="Huggins A."/>
            <person name="James T.Y."/>
            <person name="Kamada T."/>
            <person name="Kilaru S."/>
            <person name="Kodira C."/>
            <person name="Kues U."/>
            <person name="Kupfer D."/>
            <person name="Kwan H.S."/>
            <person name="Lomsadze A."/>
            <person name="Li W."/>
            <person name="Lilly W.W."/>
            <person name="Ma L.J."/>
            <person name="Mackey A.J."/>
            <person name="Manning G."/>
            <person name="Martin F."/>
            <person name="Muraguchi H."/>
            <person name="Natvig D.O."/>
            <person name="Palmerini H."/>
            <person name="Ramesh M.A."/>
            <person name="Rehmeyer C.J."/>
            <person name="Roe B.A."/>
            <person name="Shenoy N."/>
            <person name="Stanke M."/>
            <person name="Ter-Hovhannisyan V."/>
            <person name="Tunlid A."/>
            <person name="Velagapudi R."/>
            <person name="Vision T.J."/>
            <person name="Zeng Q."/>
            <person name="Zolan M.E."/>
            <person name="Pukkila P.J."/>
        </authorList>
    </citation>
    <scope>NUCLEOTIDE SEQUENCE [LARGE SCALE GENOMIC DNA]</scope>
    <source>
        <strain evidence="3">Okayama-7 / 130 / ATCC MYA-4618 / FGSC 9003</strain>
    </source>
</reference>
<sequence>MSFPNTPVVPEFPVIYLNDKPITYDSNLEVIPKSPQPVETISRKPVAWVDLFPEQADELLAWQIIVGHKDAPLMSEIDFSECPSESLDDDDEFDSSFDSQKREGDGRSYFSDDSDDDEEETSIISIVPQTALEEVTLTRSEDDIARENQRLILLLEDYIKDLGIKNQRPKSFQFGPRSKFLKAKL</sequence>
<accession>A8PBC2</accession>
<evidence type="ECO:0000313" key="2">
    <source>
        <dbReference type="EMBL" id="EAU81594.1"/>
    </source>
</evidence>
<dbReference type="EMBL" id="AACS02000004">
    <property type="protein sequence ID" value="EAU81594.1"/>
    <property type="molecule type" value="Genomic_DNA"/>
</dbReference>
<dbReference type="RefSeq" id="XP_001840147.1">
    <property type="nucleotide sequence ID" value="XM_001840095.1"/>
</dbReference>
<dbReference type="KEGG" id="cci:CC1G_02610"/>
<feature type="compositionally biased region" description="Acidic residues" evidence="1">
    <location>
        <begin position="112"/>
        <end position="121"/>
    </location>
</feature>
<protein>
    <submittedName>
        <fullName evidence="2">Uncharacterized protein</fullName>
    </submittedName>
</protein>
<feature type="compositionally biased region" description="Acidic residues" evidence="1">
    <location>
        <begin position="86"/>
        <end position="95"/>
    </location>
</feature>
<dbReference type="AlphaFoldDB" id="A8PBC2"/>
<name>A8PBC2_COPC7</name>
<keyword evidence="3" id="KW-1185">Reference proteome</keyword>
<dbReference type="VEuPathDB" id="FungiDB:CC1G_02610"/>
<comment type="caution">
    <text evidence="2">The sequence shown here is derived from an EMBL/GenBank/DDBJ whole genome shotgun (WGS) entry which is preliminary data.</text>
</comment>
<evidence type="ECO:0000313" key="3">
    <source>
        <dbReference type="Proteomes" id="UP000001861"/>
    </source>
</evidence>
<evidence type="ECO:0000256" key="1">
    <source>
        <dbReference type="SAM" id="MobiDB-lite"/>
    </source>
</evidence>
<organism evidence="2 3">
    <name type="scientific">Coprinopsis cinerea (strain Okayama-7 / 130 / ATCC MYA-4618 / FGSC 9003)</name>
    <name type="common">Inky cap fungus</name>
    <name type="synonym">Hormographiella aspergillata</name>
    <dbReference type="NCBI Taxonomy" id="240176"/>
    <lineage>
        <taxon>Eukaryota</taxon>
        <taxon>Fungi</taxon>
        <taxon>Dikarya</taxon>
        <taxon>Basidiomycota</taxon>
        <taxon>Agaricomycotina</taxon>
        <taxon>Agaricomycetes</taxon>
        <taxon>Agaricomycetidae</taxon>
        <taxon>Agaricales</taxon>
        <taxon>Agaricineae</taxon>
        <taxon>Psathyrellaceae</taxon>
        <taxon>Coprinopsis</taxon>
    </lineage>
</organism>
<proteinExistence type="predicted"/>
<dbReference type="InParanoid" id="A8PBC2"/>
<feature type="region of interest" description="Disordered" evidence="1">
    <location>
        <begin position="82"/>
        <end position="122"/>
    </location>
</feature>
<gene>
    <name evidence="2" type="ORF">CC1G_02610</name>
</gene>
<dbReference type="Proteomes" id="UP000001861">
    <property type="component" value="Unassembled WGS sequence"/>
</dbReference>